<dbReference type="EMBL" id="JAPQKP010000003">
    <property type="protein sequence ID" value="KAJ5200367.1"/>
    <property type="molecule type" value="Genomic_DNA"/>
</dbReference>
<evidence type="ECO:0000256" key="1">
    <source>
        <dbReference type="SAM" id="MobiDB-lite"/>
    </source>
</evidence>
<evidence type="ECO:0000313" key="2">
    <source>
        <dbReference type="EMBL" id="KAJ5200367.1"/>
    </source>
</evidence>
<reference evidence="2" key="1">
    <citation type="submission" date="2022-11" db="EMBL/GenBank/DDBJ databases">
        <authorList>
            <person name="Petersen C."/>
        </authorList>
    </citation>
    <scope>NUCLEOTIDE SEQUENCE</scope>
    <source>
        <strain evidence="2">IBT 16849</strain>
    </source>
</reference>
<reference evidence="2" key="2">
    <citation type="journal article" date="2023" name="IMA Fungus">
        <title>Comparative genomic study of the Penicillium genus elucidates a diverse pangenome and 15 lateral gene transfer events.</title>
        <authorList>
            <person name="Petersen C."/>
            <person name="Sorensen T."/>
            <person name="Nielsen M.R."/>
            <person name="Sondergaard T.E."/>
            <person name="Sorensen J.L."/>
            <person name="Fitzpatrick D.A."/>
            <person name="Frisvad J.C."/>
            <person name="Nielsen K.L."/>
        </authorList>
    </citation>
    <scope>NUCLEOTIDE SEQUENCE</scope>
    <source>
        <strain evidence="2">IBT 16849</strain>
    </source>
</reference>
<gene>
    <name evidence="2" type="ORF">N7472_005571</name>
</gene>
<accession>A0A9W9JRP5</accession>
<keyword evidence="3" id="KW-1185">Reference proteome</keyword>
<organism evidence="2 3">
    <name type="scientific">Penicillium cf. griseofulvum</name>
    <dbReference type="NCBI Taxonomy" id="2972120"/>
    <lineage>
        <taxon>Eukaryota</taxon>
        <taxon>Fungi</taxon>
        <taxon>Dikarya</taxon>
        <taxon>Ascomycota</taxon>
        <taxon>Pezizomycotina</taxon>
        <taxon>Eurotiomycetes</taxon>
        <taxon>Eurotiomycetidae</taxon>
        <taxon>Eurotiales</taxon>
        <taxon>Aspergillaceae</taxon>
        <taxon>Penicillium</taxon>
    </lineage>
</organism>
<evidence type="ECO:0000313" key="3">
    <source>
        <dbReference type="Proteomes" id="UP001150879"/>
    </source>
</evidence>
<dbReference type="AlphaFoldDB" id="A0A9W9JRP5"/>
<dbReference type="Proteomes" id="UP001150879">
    <property type="component" value="Unassembled WGS sequence"/>
</dbReference>
<comment type="caution">
    <text evidence="2">The sequence shown here is derived from an EMBL/GenBank/DDBJ whole genome shotgun (WGS) entry which is preliminary data.</text>
</comment>
<protein>
    <submittedName>
        <fullName evidence="2">Uncharacterized protein</fullName>
    </submittedName>
</protein>
<sequence>MYGAGSMDIPGRVAETVSRVHQSAYRTRFRVEQRKGGATQSRPSQPPARDQRRYYGHRAEPVLSPHTSCFFDSDKSSVTPYLADLIGYPNPRTGTPHDCADSECRGCAPLLQLNTQSVRLPRFPDSI</sequence>
<feature type="region of interest" description="Disordered" evidence="1">
    <location>
        <begin position="1"/>
        <end position="53"/>
    </location>
</feature>
<proteinExistence type="predicted"/>
<name>A0A9W9JRP5_9EURO</name>